<reference evidence="1 2" key="1">
    <citation type="journal article" date="2021" name="BMC Genomics">
        <title>Datura genome reveals duplications of psychoactive alkaloid biosynthetic genes and high mutation rate following tissue culture.</title>
        <authorList>
            <person name="Rajewski A."/>
            <person name="Carter-House D."/>
            <person name="Stajich J."/>
            <person name="Litt A."/>
        </authorList>
    </citation>
    <scope>NUCLEOTIDE SEQUENCE [LARGE SCALE GENOMIC DNA]</scope>
    <source>
        <strain evidence="1">AR-01</strain>
    </source>
</reference>
<organism evidence="1 2">
    <name type="scientific">Datura stramonium</name>
    <name type="common">Jimsonweed</name>
    <name type="synonym">Common thornapple</name>
    <dbReference type="NCBI Taxonomy" id="4076"/>
    <lineage>
        <taxon>Eukaryota</taxon>
        <taxon>Viridiplantae</taxon>
        <taxon>Streptophyta</taxon>
        <taxon>Embryophyta</taxon>
        <taxon>Tracheophyta</taxon>
        <taxon>Spermatophyta</taxon>
        <taxon>Magnoliopsida</taxon>
        <taxon>eudicotyledons</taxon>
        <taxon>Gunneridae</taxon>
        <taxon>Pentapetalae</taxon>
        <taxon>asterids</taxon>
        <taxon>lamiids</taxon>
        <taxon>Solanales</taxon>
        <taxon>Solanaceae</taxon>
        <taxon>Solanoideae</taxon>
        <taxon>Datureae</taxon>
        <taxon>Datura</taxon>
    </lineage>
</organism>
<dbReference type="Proteomes" id="UP000823775">
    <property type="component" value="Unassembled WGS sequence"/>
</dbReference>
<dbReference type="EMBL" id="JACEIK010001931">
    <property type="protein sequence ID" value="MCD7473175.1"/>
    <property type="molecule type" value="Genomic_DNA"/>
</dbReference>
<gene>
    <name evidence="1" type="ORF">HAX54_014828</name>
</gene>
<feature type="non-terminal residue" evidence="1">
    <location>
        <position position="1"/>
    </location>
</feature>
<protein>
    <submittedName>
        <fullName evidence="1">Uncharacterized protein</fullName>
    </submittedName>
</protein>
<keyword evidence="2" id="KW-1185">Reference proteome</keyword>
<proteinExistence type="predicted"/>
<evidence type="ECO:0000313" key="2">
    <source>
        <dbReference type="Proteomes" id="UP000823775"/>
    </source>
</evidence>
<name>A0ABS8TQV4_DATST</name>
<accession>A0ABS8TQV4</accession>
<comment type="caution">
    <text evidence="1">The sequence shown here is derived from an EMBL/GenBank/DDBJ whole genome shotgun (WGS) entry which is preliminary data.</text>
</comment>
<sequence length="61" mass="7125">WQEQSVTMSSFRRKKIRARNRESMVEKGGREEKIALEAHCRRSGVARQVVVVKDRGDGRRI</sequence>
<evidence type="ECO:0000313" key="1">
    <source>
        <dbReference type="EMBL" id="MCD7473175.1"/>
    </source>
</evidence>